<feature type="transmembrane region" description="Helical" evidence="1">
    <location>
        <begin position="110"/>
        <end position="127"/>
    </location>
</feature>
<name>A0A364Y7W3_9BACT</name>
<keyword evidence="3" id="KW-1185">Reference proteome</keyword>
<keyword evidence="1" id="KW-0472">Membrane</keyword>
<evidence type="ECO:0000313" key="3">
    <source>
        <dbReference type="Proteomes" id="UP000251889"/>
    </source>
</evidence>
<gene>
    <name evidence="2" type="ORF">DQQ10_07355</name>
</gene>
<dbReference type="RefSeq" id="WP_112746163.1">
    <property type="nucleotide sequence ID" value="NZ_QMFY01000002.1"/>
</dbReference>
<keyword evidence="1" id="KW-1133">Transmembrane helix</keyword>
<dbReference type="EMBL" id="QMFY01000002">
    <property type="protein sequence ID" value="RAW02341.1"/>
    <property type="molecule type" value="Genomic_DNA"/>
</dbReference>
<sequence>MNKKIILLSIVVFLVLKILFSVLIKNVSEDVDLLSLKCQQYRSELNLSETFQDSLLMDATFRDNLLDSLSAVDGERKEDVNRKLILYYDAIQDRSDATSKMKTFDSLKKATSVIFILIAIVLLFPTFRKK</sequence>
<reference evidence="2 3" key="1">
    <citation type="submission" date="2018-06" db="EMBL/GenBank/DDBJ databases">
        <title>Chryseolinea flavus sp. nov., a member of the phylum Bacteroidetes isolated from soil.</title>
        <authorList>
            <person name="Li Y."/>
            <person name="Wang J."/>
        </authorList>
    </citation>
    <scope>NUCLEOTIDE SEQUENCE [LARGE SCALE GENOMIC DNA]</scope>
    <source>
        <strain evidence="2 3">SDU1-6</strain>
    </source>
</reference>
<evidence type="ECO:0000313" key="2">
    <source>
        <dbReference type="EMBL" id="RAW02341.1"/>
    </source>
</evidence>
<dbReference type="Proteomes" id="UP000251889">
    <property type="component" value="Unassembled WGS sequence"/>
</dbReference>
<organism evidence="2 3">
    <name type="scientific">Pseudochryseolinea flava</name>
    <dbReference type="NCBI Taxonomy" id="2059302"/>
    <lineage>
        <taxon>Bacteria</taxon>
        <taxon>Pseudomonadati</taxon>
        <taxon>Bacteroidota</taxon>
        <taxon>Cytophagia</taxon>
        <taxon>Cytophagales</taxon>
        <taxon>Fulvivirgaceae</taxon>
        <taxon>Pseudochryseolinea</taxon>
    </lineage>
</organism>
<accession>A0A364Y7W3</accession>
<keyword evidence="1" id="KW-0812">Transmembrane</keyword>
<comment type="caution">
    <text evidence="2">The sequence shown here is derived from an EMBL/GenBank/DDBJ whole genome shotgun (WGS) entry which is preliminary data.</text>
</comment>
<protein>
    <submittedName>
        <fullName evidence="2">Uncharacterized protein</fullName>
    </submittedName>
</protein>
<evidence type="ECO:0000256" key="1">
    <source>
        <dbReference type="SAM" id="Phobius"/>
    </source>
</evidence>
<dbReference type="AlphaFoldDB" id="A0A364Y7W3"/>
<proteinExistence type="predicted"/>